<dbReference type="GO" id="GO:0003747">
    <property type="term" value="F:translation release factor activity"/>
    <property type="evidence" value="ECO:0007669"/>
    <property type="project" value="InterPro"/>
</dbReference>
<dbReference type="GO" id="GO:0072344">
    <property type="term" value="P:rescue of stalled ribosome"/>
    <property type="evidence" value="ECO:0007669"/>
    <property type="project" value="TreeGrafter"/>
</dbReference>
<dbReference type="PROSITE" id="PS00745">
    <property type="entry name" value="RF_PROK_I"/>
    <property type="match status" value="1"/>
</dbReference>
<feature type="region of interest" description="Disordered" evidence="2">
    <location>
        <begin position="108"/>
        <end position="134"/>
    </location>
</feature>
<evidence type="ECO:0000256" key="1">
    <source>
        <dbReference type="ARBA" id="ARBA00010835"/>
    </source>
</evidence>
<comment type="similarity">
    <text evidence="1">Belongs to the prokaryotic/mitochondrial release factor family.</text>
</comment>
<dbReference type="AlphaFoldDB" id="O66115"/>
<evidence type="ECO:0000313" key="4">
    <source>
        <dbReference type="EMBL" id="CAA63804.1"/>
    </source>
</evidence>
<dbReference type="GO" id="GO:0004045">
    <property type="term" value="F:peptidyl-tRNA hydrolase activity"/>
    <property type="evidence" value="ECO:0007669"/>
    <property type="project" value="TreeGrafter"/>
</dbReference>
<proteinExistence type="inferred from homology"/>
<evidence type="ECO:0000256" key="2">
    <source>
        <dbReference type="SAM" id="MobiDB-lite"/>
    </source>
</evidence>
<accession>O66115</accession>
<reference evidence="4" key="1">
    <citation type="journal article" date="1998" name="J. Bacteriol.">
        <title>Purification of the pyruvate dehydrogenase multienzyme complex of Zymomonas mobilis and identification and sequence analysis of the corresponding genes.</title>
        <authorList>
            <person name="Neveling U."/>
            <person name="Klasen R."/>
            <person name="Bringer-Meyer S."/>
            <person name="Sahm H."/>
        </authorList>
    </citation>
    <scope>NUCLEOTIDE SEQUENCE</scope>
    <source>
        <strain evidence="4">ATCC 29191</strain>
    </source>
</reference>
<sequence>MSKYFITQRISIDSDSIEEYFIRASGPGGQNVNKVSSAVELRFDMAISGLPELVINRLQEIAASRINNKGILVIQAQRFRDQPLNRQDAFERLVELIRSATFIPKKRKPTKATYASKQRRLDGKSKRSMVKSHAADLSFRKGSNAIL</sequence>
<dbReference type="InterPro" id="IPR045853">
    <property type="entry name" value="Pep_chain_release_fac_I_sf"/>
</dbReference>
<dbReference type="SUPFAM" id="SSF75620">
    <property type="entry name" value="Release factor"/>
    <property type="match status" value="1"/>
</dbReference>
<dbReference type="NCBIfam" id="NF006718">
    <property type="entry name" value="PRK09256.1"/>
    <property type="match status" value="1"/>
</dbReference>
<dbReference type="GO" id="GO:0043022">
    <property type="term" value="F:ribosome binding"/>
    <property type="evidence" value="ECO:0007669"/>
    <property type="project" value="TreeGrafter"/>
</dbReference>
<protein>
    <recommendedName>
        <fullName evidence="3">Prokaryotic-type class I peptide chain release factors domain-containing protein</fullName>
    </recommendedName>
</protein>
<dbReference type="Pfam" id="PF00472">
    <property type="entry name" value="RF-1"/>
    <property type="match status" value="1"/>
</dbReference>
<name>O66115_ZYMMB</name>
<organism evidence="4">
    <name type="scientific">Zymomonas mobilis</name>
    <dbReference type="NCBI Taxonomy" id="542"/>
    <lineage>
        <taxon>Bacteria</taxon>
        <taxon>Pseudomonadati</taxon>
        <taxon>Pseudomonadota</taxon>
        <taxon>Alphaproteobacteria</taxon>
        <taxon>Sphingomonadales</taxon>
        <taxon>Zymomonadaceae</taxon>
        <taxon>Zymomonas</taxon>
    </lineage>
</organism>
<dbReference type="Gene3D" id="3.30.160.20">
    <property type="match status" value="1"/>
</dbReference>
<dbReference type="EMBL" id="X93605">
    <property type="protein sequence ID" value="CAA63804.1"/>
    <property type="molecule type" value="Genomic_DNA"/>
</dbReference>
<dbReference type="PANTHER" id="PTHR47814">
    <property type="entry name" value="PEPTIDYL-TRNA HYDROLASE ARFB"/>
    <property type="match status" value="1"/>
</dbReference>
<dbReference type="InterPro" id="IPR000352">
    <property type="entry name" value="Pep_chain_release_fac_I"/>
</dbReference>
<feature type="domain" description="Prokaryotic-type class I peptide chain release factors" evidence="3">
    <location>
        <begin position="23"/>
        <end position="39"/>
    </location>
</feature>
<evidence type="ECO:0000259" key="3">
    <source>
        <dbReference type="PROSITE" id="PS00745"/>
    </source>
</evidence>
<dbReference type="PANTHER" id="PTHR47814:SF1">
    <property type="entry name" value="PEPTIDYL-TRNA HYDROLASE ARFB"/>
    <property type="match status" value="1"/>
</dbReference>